<evidence type="ECO:0000259" key="11">
    <source>
        <dbReference type="PROSITE" id="PS50847"/>
    </source>
</evidence>
<reference evidence="12 13" key="1">
    <citation type="submission" date="2015-09" db="EMBL/GenBank/DDBJ databases">
        <authorList>
            <consortium name="Pathogen Informatics"/>
        </authorList>
    </citation>
    <scope>NUCLEOTIDE SEQUENCE [LARGE SCALE GENOMIC DNA]</scope>
    <source>
        <strain evidence="12 13">2789STDY5834856</strain>
    </source>
</reference>
<feature type="transmembrane region" description="Helical" evidence="10">
    <location>
        <begin position="1307"/>
        <end position="1328"/>
    </location>
</feature>
<evidence type="ECO:0000256" key="7">
    <source>
        <dbReference type="ARBA" id="ARBA00023088"/>
    </source>
</evidence>
<feature type="compositionally biased region" description="Low complexity" evidence="9">
    <location>
        <begin position="1289"/>
        <end position="1304"/>
    </location>
</feature>
<keyword evidence="7" id="KW-0572">Peptidoglycan-anchor</keyword>
<dbReference type="SUPFAM" id="SSF51126">
    <property type="entry name" value="Pectin lyase-like"/>
    <property type="match status" value="1"/>
</dbReference>
<dbReference type="InterPro" id="IPR032179">
    <property type="entry name" value="Cry22Aa_Ig-like"/>
</dbReference>
<dbReference type="OrthoDB" id="9804686at2"/>
<dbReference type="Gene3D" id="2.60.40.1080">
    <property type="match status" value="1"/>
</dbReference>
<comment type="similarity">
    <text evidence="1">Belongs to the pectinesterase family.</text>
</comment>
<evidence type="ECO:0000256" key="9">
    <source>
        <dbReference type="SAM" id="MobiDB-lite"/>
    </source>
</evidence>
<dbReference type="InterPro" id="IPR019931">
    <property type="entry name" value="LPXTG_anchor"/>
</dbReference>
<feature type="compositionally biased region" description="Low complexity" evidence="9">
    <location>
        <begin position="1263"/>
        <end position="1273"/>
    </location>
</feature>
<dbReference type="InterPro" id="IPR012334">
    <property type="entry name" value="Pectin_lyas_fold"/>
</dbReference>
<evidence type="ECO:0000313" key="13">
    <source>
        <dbReference type="Proteomes" id="UP000095594"/>
    </source>
</evidence>
<dbReference type="Gene3D" id="2.60.40.10">
    <property type="entry name" value="Immunoglobulins"/>
    <property type="match status" value="3"/>
</dbReference>
<gene>
    <name evidence="12" type="primary">pemA</name>
    <name evidence="12" type="ORF">ERS852471_00558</name>
</gene>
<dbReference type="InterPro" id="IPR033131">
    <property type="entry name" value="Pectinesterase_Asp_AS"/>
</dbReference>
<feature type="active site" evidence="8">
    <location>
        <position position="831"/>
    </location>
</feature>
<evidence type="ECO:0000256" key="3">
    <source>
        <dbReference type="ARBA" id="ARBA00022525"/>
    </source>
</evidence>
<dbReference type="PROSITE" id="PS00800">
    <property type="entry name" value="PECTINESTERASE_1"/>
    <property type="match status" value="1"/>
</dbReference>
<dbReference type="GO" id="GO:0030599">
    <property type="term" value="F:pectinesterase activity"/>
    <property type="evidence" value="ECO:0007669"/>
    <property type="project" value="UniProtKB-EC"/>
</dbReference>
<dbReference type="PANTHER" id="PTHR31321:SF57">
    <property type="entry name" value="PECTINESTERASE 53-RELATED"/>
    <property type="match status" value="1"/>
</dbReference>
<evidence type="ECO:0000256" key="5">
    <source>
        <dbReference type="ARBA" id="ARBA00022801"/>
    </source>
</evidence>
<dbReference type="SMART" id="SM00635">
    <property type="entry name" value="BID_2"/>
    <property type="match status" value="1"/>
</dbReference>
<evidence type="ECO:0000256" key="1">
    <source>
        <dbReference type="ARBA" id="ARBA00008891"/>
    </source>
</evidence>
<dbReference type="GO" id="GO:0009279">
    <property type="term" value="C:cell outer membrane"/>
    <property type="evidence" value="ECO:0007669"/>
    <property type="project" value="TreeGrafter"/>
</dbReference>
<keyword evidence="5 12" id="KW-0378">Hydrolase</keyword>
<accession>A0A174A6P3</accession>
<evidence type="ECO:0000256" key="8">
    <source>
        <dbReference type="PROSITE-ProRule" id="PRU10040"/>
    </source>
</evidence>
<dbReference type="InterPro" id="IPR011050">
    <property type="entry name" value="Pectin_lyase_fold/virulence"/>
</dbReference>
<dbReference type="InterPro" id="IPR013783">
    <property type="entry name" value="Ig-like_fold"/>
</dbReference>
<feature type="transmembrane region" description="Helical" evidence="10">
    <location>
        <begin position="7"/>
        <end position="24"/>
    </location>
</feature>
<dbReference type="SUPFAM" id="SSF49265">
    <property type="entry name" value="Fibronectin type III"/>
    <property type="match status" value="1"/>
</dbReference>
<evidence type="ECO:0000256" key="6">
    <source>
        <dbReference type="ARBA" id="ARBA00023085"/>
    </source>
</evidence>
<dbReference type="SUPFAM" id="SSF49373">
    <property type="entry name" value="Invasin/intimin cell-adhesion fragments"/>
    <property type="match status" value="1"/>
</dbReference>
<dbReference type="InterPro" id="IPR018040">
    <property type="entry name" value="Pectinesterase_Tyr_AS"/>
</dbReference>
<dbReference type="Proteomes" id="UP000095594">
    <property type="component" value="Unassembled WGS sequence"/>
</dbReference>
<dbReference type="GO" id="GO:0042545">
    <property type="term" value="P:cell wall modification"/>
    <property type="evidence" value="ECO:0007669"/>
    <property type="project" value="InterPro"/>
</dbReference>
<keyword evidence="10" id="KW-0472">Membrane</keyword>
<dbReference type="NCBIfam" id="TIGR01167">
    <property type="entry name" value="LPXTG_anchor"/>
    <property type="match status" value="1"/>
</dbReference>
<feature type="region of interest" description="Disordered" evidence="9">
    <location>
        <begin position="1262"/>
        <end position="1304"/>
    </location>
</feature>
<dbReference type="InterPro" id="IPR000070">
    <property type="entry name" value="Pectinesterase_cat"/>
</dbReference>
<keyword evidence="10" id="KW-1133">Transmembrane helix</keyword>
<dbReference type="EC" id="3.1.1.11" evidence="12"/>
<dbReference type="EMBL" id="CYZX01000003">
    <property type="protein sequence ID" value="CUN83843.1"/>
    <property type="molecule type" value="Genomic_DNA"/>
</dbReference>
<keyword evidence="6" id="KW-0063">Aspartyl esterase</keyword>
<protein>
    <submittedName>
        <fullName evidence="12">Pectin methylesterase</fullName>
        <ecNumber evidence="12">3.1.1.11</ecNumber>
    </submittedName>
</protein>
<dbReference type="InterPro" id="IPR036116">
    <property type="entry name" value="FN3_sf"/>
</dbReference>
<keyword evidence="3" id="KW-0964">Secreted</keyword>
<evidence type="ECO:0000256" key="4">
    <source>
        <dbReference type="ARBA" id="ARBA00022729"/>
    </source>
</evidence>
<proteinExistence type="inferred from homology"/>
<keyword evidence="4" id="KW-0732">Signal</keyword>
<evidence type="ECO:0000313" key="12">
    <source>
        <dbReference type="EMBL" id="CUN83843.1"/>
    </source>
</evidence>
<feature type="domain" description="Gram-positive cocci surface proteins LPxTG" evidence="11">
    <location>
        <begin position="1302"/>
        <end position="1334"/>
    </location>
</feature>
<evidence type="ECO:0000256" key="10">
    <source>
        <dbReference type="SAM" id="Phobius"/>
    </source>
</evidence>
<dbReference type="Pfam" id="PF02368">
    <property type="entry name" value="Big_2"/>
    <property type="match status" value="1"/>
</dbReference>
<name>A0A174A6P3_9CLOT</name>
<keyword evidence="2" id="KW-0134">Cell wall</keyword>
<dbReference type="PROSITE" id="PS00503">
    <property type="entry name" value="PECTINESTERASE_2"/>
    <property type="match status" value="1"/>
</dbReference>
<dbReference type="RefSeq" id="WP_055263695.1">
    <property type="nucleotide sequence ID" value="NZ_CABIXQ010000003.1"/>
</dbReference>
<dbReference type="PROSITE" id="PS50847">
    <property type="entry name" value="GRAM_POS_ANCHORING"/>
    <property type="match status" value="1"/>
</dbReference>
<organism evidence="12 13">
    <name type="scientific">Clostridium disporicum</name>
    <dbReference type="NCBI Taxonomy" id="84024"/>
    <lineage>
        <taxon>Bacteria</taxon>
        <taxon>Bacillati</taxon>
        <taxon>Bacillota</taxon>
        <taxon>Clostridia</taxon>
        <taxon>Eubacteriales</taxon>
        <taxon>Clostridiaceae</taxon>
        <taxon>Clostridium</taxon>
    </lineage>
</organism>
<sequence length="1334" mass="144709">MNKRLKNQILSSILMVMFTFGFIIPDMKTVYANMLTYLPEGFSSIAIGSNAEGNAYYDNNTKQFNIEGTGGYVGKDKGATDSYQFVSYKVEGDATIVARLADFDMSSATSGQAGVFIRSTNNTDNADYFGVYVEPSLDGYRYAYRDVSDANSEKGGTGAETIEGITSNDKNLYIKLVKKRNDFKYFISDDVTFPADKTLMKGQEIISDNDEWYVGFAVSNGESDSNTIANFDNISITDATGLVFDSNTFTTPVDRGILPEGFVNSSIGNENNTSYANFDKENKNFTIEGSGNLIGKDNGVTDNYQFVNYEVEGDATITARLVDFDMSNAPKGQAGVFIRGNNTTNNADYFGVYVEPSKDQYRYAYRDNAQGKTGAAAISGLTASDKGKYIKIVKQGNNFSLYISDTSDFSNVKPINQGVTSDNNTWNVGFVVSNGGSESPATATFDNVRIETADKVYYDSTIDIMPVDTVENVKAVAGDSKVTLSWDNVEDATSYIVKRATSVDGNYEEIAIASENMYIDNNVSNYYNYYYVIVATNEKGISHNSQVASAMPNNSNPLNLQYGKDAAKFTITEKPNDTVFDSVIKIAGYTDKDGTITIEQNGKVLVDSEVKAANESFEQVLNLKLGRNTINIYQTTEDCKKTLKSFNIVRLSKENVNMIVDSNYSGNDGDTVEGIKTYKTISAAVNAVSTKNEERVVIFVKNGIYKEKTIVQSQYISIIGEDSENTVWTYDVANGTINPETGKAYGTSGSASVTVKSKAIGFTAENITIANEFKEQGNNNEQAVALNNQADQSIFINVRLIGNQDTLLADASSSVPARQYYYKSYIEGDVDFIFGRAQAVFNDCEIVSLNRNSTSNNGYVTAADTWDKDAYGYLIINSRLLGEEGIADNTVSLGRPWRPSSQTQKMTPAVTYVNNYMGSHITAKGWEDMGADSLAVDSRFFEFGNFGLGAKLSETRNQLTVEEVKNYEMNNVFAKNSATTNGNDAFTFDWIPTSVEAKVNIETLYGIFIPVTSIALEEKEATLKVGETSTINALVGPENASEKTITFKTNDENVAIVDENGVVTAVAVGTKTITVSAGDISEEYSVTVLPSLTVMNKVPVITADDVTIKVGDNFGAMEAVTANDKEDGDITSNIEVVENTVDTAKAGEYKVVYKVTDSQGASATKEIKVTVLPILVGMNSVPEIVAKDITIKVGDNFDVMEDVTANDKEDGNITSNIEVVENTVDTSKAGEYRVVYKVSDSQGASVTKEIKVTVEVVDEVVEDNNNGNSNGNAADDESVDDSVNGSTDNVGGNTTENNSNNLPNTGGTSAVAVGGIALLLIVAGVFLFRKKDKK</sequence>
<dbReference type="Gene3D" id="2.160.20.10">
    <property type="entry name" value="Single-stranded right-handed beta-helix, Pectin lyase-like"/>
    <property type="match status" value="1"/>
</dbReference>
<dbReference type="InterPro" id="IPR003343">
    <property type="entry name" value="Big_2"/>
</dbReference>
<dbReference type="Pfam" id="PF01095">
    <property type="entry name" value="Pectinesterase"/>
    <property type="match status" value="1"/>
</dbReference>
<dbReference type="Pfam" id="PF16403">
    <property type="entry name" value="Bact_surface_Ig-like"/>
    <property type="match status" value="2"/>
</dbReference>
<dbReference type="InterPro" id="IPR008964">
    <property type="entry name" value="Invasin/intimin_cell_adhesion"/>
</dbReference>
<evidence type="ECO:0000256" key="2">
    <source>
        <dbReference type="ARBA" id="ARBA00022512"/>
    </source>
</evidence>
<keyword evidence="10" id="KW-0812">Transmembrane</keyword>
<dbReference type="PANTHER" id="PTHR31321">
    <property type="entry name" value="ACYL-COA THIOESTER HYDROLASE YBHC-RELATED"/>
    <property type="match status" value="1"/>
</dbReference>